<comment type="caution">
    <text evidence="1">The sequence shown here is derived from an EMBL/GenBank/DDBJ whole genome shotgun (WGS) entry which is preliminary data.</text>
</comment>
<keyword evidence="2" id="KW-1185">Reference proteome</keyword>
<feature type="non-terminal residue" evidence="1">
    <location>
        <position position="1"/>
    </location>
</feature>
<protein>
    <submittedName>
        <fullName evidence="1">Uncharacterized protein</fullName>
    </submittedName>
</protein>
<gene>
    <name evidence="1" type="ORF">GCK32_022592</name>
</gene>
<dbReference type="EMBL" id="WIXE01012359">
    <property type="protein sequence ID" value="KAK5975990.1"/>
    <property type="molecule type" value="Genomic_DNA"/>
</dbReference>
<reference evidence="1 2" key="1">
    <citation type="submission" date="2019-10" db="EMBL/GenBank/DDBJ databases">
        <title>Assembly and Annotation for the nematode Trichostrongylus colubriformis.</title>
        <authorList>
            <person name="Martin J."/>
        </authorList>
    </citation>
    <scope>NUCLEOTIDE SEQUENCE [LARGE SCALE GENOMIC DNA]</scope>
    <source>
        <strain evidence="1">G859</strain>
        <tissue evidence="1">Whole worm</tissue>
    </source>
</reference>
<organism evidence="1 2">
    <name type="scientific">Trichostrongylus colubriformis</name>
    <name type="common">Black scour worm</name>
    <dbReference type="NCBI Taxonomy" id="6319"/>
    <lineage>
        <taxon>Eukaryota</taxon>
        <taxon>Metazoa</taxon>
        <taxon>Ecdysozoa</taxon>
        <taxon>Nematoda</taxon>
        <taxon>Chromadorea</taxon>
        <taxon>Rhabditida</taxon>
        <taxon>Rhabditina</taxon>
        <taxon>Rhabditomorpha</taxon>
        <taxon>Strongyloidea</taxon>
        <taxon>Trichostrongylidae</taxon>
        <taxon>Trichostrongylus</taxon>
    </lineage>
</organism>
<sequence length="31" mass="3464">ALVVQFVPPVVPFMMPLVPLADPWQQVVAKF</sequence>
<accession>A0AAN8FAI5</accession>
<dbReference type="AlphaFoldDB" id="A0AAN8FAI5"/>
<name>A0AAN8FAI5_TRICO</name>
<evidence type="ECO:0000313" key="2">
    <source>
        <dbReference type="Proteomes" id="UP001331761"/>
    </source>
</evidence>
<proteinExistence type="predicted"/>
<evidence type="ECO:0000313" key="1">
    <source>
        <dbReference type="EMBL" id="KAK5975990.1"/>
    </source>
</evidence>
<dbReference type="Proteomes" id="UP001331761">
    <property type="component" value="Unassembled WGS sequence"/>
</dbReference>